<dbReference type="EMBL" id="BTSY01000006">
    <property type="protein sequence ID" value="GMT34930.1"/>
    <property type="molecule type" value="Genomic_DNA"/>
</dbReference>
<evidence type="ECO:0000313" key="14">
    <source>
        <dbReference type="EMBL" id="GMT34930.1"/>
    </source>
</evidence>
<evidence type="ECO:0000256" key="4">
    <source>
        <dbReference type="ARBA" id="ARBA00022771"/>
    </source>
</evidence>
<dbReference type="PANTHER" id="PTHR24083">
    <property type="entry name" value="NUCLEAR HORMONE RECEPTOR"/>
    <property type="match status" value="1"/>
</dbReference>
<keyword evidence="15" id="KW-1185">Reference proteome</keyword>
<feature type="domain" description="Nuclear receptor" evidence="12">
    <location>
        <begin position="154"/>
        <end position="231"/>
    </location>
</feature>
<feature type="non-terminal residue" evidence="14">
    <location>
        <position position="1"/>
    </location>
</feature>
<keyword evidence="5 11" id="KW-0862">Zinc</keyword>
<dbReference type="PROSITE" id="PS00031">
    <property type="entry name" value="NUCLEAR_REC_DBD_1"/>
    <property type="match status" value="1"/>
</dbReference>
<dbReference type="GO" id="GO:0008270">
    <property type="term" value="F:zinc ion binding"/>
    <property type="evidence" value="ECO:0007669"/>
    <property type="project" value="UniProtKB-KW"/>
</dbReference>
<evidence type="ECO:0000256" key="6">
    <source>
        <dbReference type="ARBA" id="ARBA00023015"/>
    </source>
</evidence>
<evidence type="ECO:0000256" key="10">
    <source>
        <dbReference type="ARBA" id="ARBA00023242"/>
    </source>
</evidence>
<evidence type="ECO:0000259" key="12">
    <source>
        <dbReference type="PROSITE" id="PS51030"/>
    </source>
</evidence>
<organism evidence="14 15">
    <name type="scientific">Pristionchus fissidentatus</name>
    <dbReference type="NCBI Taxonomy" id="1538716"/>
    <lineage>
        <taxon>Eukaryota</taxon>
        <taxon>Metazoa</taxon>
        <taxon>Ecdysozoa</taxon>
        <taxon>Nematoda</taxon>
        <taxon>Chromadorea</taxon>
        <taxon>Rhabditida</taxon>
        <taxon>Rhabditina</taxon>
        <taxon>Diplogasteromorpha</taxon>
        <taxon>Diplogasteroidea</taxon>
        <taxon>Neodiplogasteridae</taxon>
        <taxon>Pristionchus</taxon>
    </lineage>
</organism>
<dbReference type="PRINTS" id="PR00398">
    <property type="entry name" value="STRDHORMONER"/>
</dbReference>
<dbReference type="Pfam" id="PF00105">
    <property type="entry name" value="zf-C4"/>
    <property type="match status" value="1"/>
</dbReference>
<evidence type="ECO:0000256" key="11">
    <source>
        <dbReference type="RuleBase" id="RU004334"/>
    </source>
</evidence>
<dbReference type="FunFam" id="1.10.565.10:FF:000082">
    <property type="entry name" value="Uncharacterized protein"/>
    <property type="match status" value="1"/>
</dbReference>
<dbReference type="InterPro" id="IPR001628">
    <property type="entry name" value="Znf_hrmn_rcpt"/>
</dbReference>
<dbReference type="SMART" id="SM00430">
    <property type="entry name" value="HOLI"/>
    <property type="match status" value="1"/>
</dbReference>
<dbReference type="Gene3D" id="1.10.565.10">
    <property type="entry name" value="Retinoid X Receptor"/>
    <property type="match status" value="1"/>
</dbReference>
<dbReference type="SUPFAM" id="SSF57716">
    <property type="entry name" value="Glucocorticoid receptor-like (DNA-binding domain)"/>
    <property type="match status" value="1"/>
</dbReference>
<reference evidence="14" key="1">
    <citation type="submission" date="2023-10" db="EMBL/GenBank/DDBJ databases">
        <title>Genome assembly of Pristionchus species.</title>
        <authorList>
            <person name="Yoshida K."/>
            <person name="Sommer R.J."/>
        </authorList>
    </citation>
    <scope>NUCLEOTIDE SEQUENCE</scope>
    <source>
        <strain evidence="14">RS5133</strain>
    </source>
</reference>
<keyword evidence="4 11" id="KW-0863">Zinc-finger</keyword>
<dbReference type="PROSITE" id="PS51843">
    <property type="entry name" value="NR_LBD"/>
    <property type="match status" value="1"/>
</dbReference>
<keyword evidence="10 11" id="KW-0539">Nucleus</keyword>
<evidence type="ECO:0008006" key="16">
    <source>
        <dbReference type="Google" id="ProtNLM"/>
    </source>
</evidence>
<dbReference type="InterPro" id="IPR000536">
    <property type="entry name" value="Nucl_hrmn_rcpt_lig-bd"/>
</dbReference>
<feature type="domain" description="NR LBD" evidence="13">
    <location>
        <begin position="305"/>
        <end position="548"/>
    </location>
</feature>
<keyword evidence="8 11" id="KW-0804">Transcription</keyword>
<accession>A0AAV5WWA2</accession>
<keyword evidence="6 11" id="KW-0805">Transcription regulation</keyword>
<comment type="caution">
    <text evidence="14">The sequence shown here is derived from an EMBL/GenBank/DDBJ whole genome shotgun (WGS) entry which is preliminary data.</text>
</comment>
<gene>
    <name evidence="14" type="ORF">PFISCL1PPCAC_26227</name>
</gene>
<keyword evidence="9 11" id="KW-0675">Receptor</keyword>
<proteinExistence type="inferred from homology"/>
<dbReference type="GO" id="GO:0005634">
    <property type="term" value="C:nucleus"/>
    <property type="evidence" value="ECO:0007669"/>
    <property type="project" value="UniProtKB-SubCell"/>
</dbReference>
<dbReference type="FunFam" id="3.30.50.10:FF:000030">
    <property type="entry name" value="Nuclear Hormone Receptor family"/>
    <property type="match status" value="1"/>
</dbReference>
<dbReference type="Pfam" id="PF00104">
    <property type="entry name" value="Hormone_recep"/>
    <property type="match status" value="1"/>
</dbReference>
<dbReference type="InterPro" id="IPR050274">
    <property type="entry name" value="Nuclear_hormone_rcpt_NR2"/>
</dbReference>
<evidence type="ECO:0000256" key="1">
    <source>
        <dbReference type="ARBA" id="ARBA00004123"/>
    </source>
</evidence>
<dbReference type="InterPro" id="IPR013088">
    <property type="entry name" value="Znf_NHR/GATA"/>
</dbReference>
<evidence type="ECO:0000313" key="15">
    <source>
        <dbReference type="Proteomes" id="UP001432322"/>
    </source>
</evidence>
<dbReference type="Gene3D" id="3.30.50.10">
    <property type="entry name" value="Erythroid Transcription Factor GATA-1, subunit A"/>
    <property type="match status" value="1"/>
</dbReference>
<evidence type="ECO:0000256" key="2">
    <source>
        <dbReference type="ARBA" id="ARBA00005993"/>
    </source>
</evidence>
<evidence type="ECO:0000256" key="8">
    <source>
        <dbReference type="ARBA" id="ARBA00023163"/>
    </source>
</evidence>
<dbReference type="SUPFAM" id="SSF48508">
    <property type="entry name" value="Nuclear receptor ligand-binding domain"/>
    <property type="match status" value="1"/>
</dbReference>
<comment type="similarity">
    <text evidence="2 11">Belongs to the nuclear hormone receptor family.</text>
</comment>
<dbReference type="Proteomes" id="UP001432322">
    <property type="component" value="Unassembled WGS sequence"/>
</dbReference>
<dbReference type="InterPro" id="IPR035500">
    <property type="entry name" value="NHR-like_dom_sf"/>
</dbReference>
<evidence type="ECO:0000256" key="7">
    <source>
        <dbReference type="ARBA" id="ARBA00023125"/>
    </source>
</evidence>
<dbReference type="InterPro" id="IPR049636">
    <property type="entry name" value="HNF4-like_DBD"/>
</dbReference>
<protein>
    <recommendedName>
        <fullName evidence="16">Nuclear receptor</fullName>
    </recommendedName>
</protein>
<dbReference type="GO" id="GO:0000978">
    <property type="term" value="F:RNA polymerase II cis-regulatory region sequence-specific DNA binding"/>
    <property type="evidence" value="ECO:0007669"/>
    <property type="project" value="InterPro"/>
</dbReference>
<dbReference type="InterPro" id="IPR001723">
    <property type="entry name" value="Nuclear_hrmn_rcpt"/>
</dbReference>
<sequence length="548" mass="62556">NPFSTKKKLMDYTQQMRAEELRKNFEAFVALSQFDNACVNSLMTPTFDLSNGFLQKSTASPTFYSDEGLSSEYNRPSPPEMPIEGLMYANGSPTQIQPYGSPSTSTSNVIITEITDYPSPCGTASIKYADVLKAQQQAVATSGSNGKVPQIGCPEDCAVCGDTATGYHYEVPSCNGCKTFFRRTILAQRKFVCKKGNDCFRTLPKEKRCQCRACRFSKCVEVGMNPLAIVTNQDCSQNQMFMTVLSKRKPIKEEIIEINEPKILKHVMTRESTIDKLIEGLLYLEIKHEQLRKSDYNPRPDNGFTLSSVLESSPMIGTRTVQMPKWPLRPDLKNTNFKMSVAEYAEQRVPLPPTDYKNMPDEHKLWFYCDTVYAIEWARTFEFFHKLDTIDQKNLIKDMTFQCVNITQSYFSYTNNSDTTLFPDGRLPYLWMSRTKMHNVIPILIRLKLDKTEYVLLKALVLCNPTWENLSDKAKQILTPYRDEYVSTLMKYCMTKRGPIEGPPTFTSILAVLDTLLNQAKKAKETHTLLSVFKLRPRPIPLIEEISE</sequence>
<dbReference type="SMART" id="SM00399">
    <property type="entry name" value="ZnF_C4"/>
    <property type="match status" value="1"/>
</dbReference>
<evidence type="ECO:0000256" key="3">
    <source>
        <dbReference type="ARBA" id="ARBA00022723"/>
    </source>
</evidence>
<name>A0AAV5WWA2_9BILA</name>
<comment type="subcellular location">
    <subcellularLocation>
        <location evidence="1 11">Nucleus</location>
    </subcellularLocation>
</comment>
<dbReference type="AlphaFoldDB" id="A0AAV5WWA2"/>
<evidence type="ECO:0000259" key="13">
    <source>
        <dbReference type="PROSITE" id="PS51843"/>
    </source>
</evidence>
<dbReference type="CDD" id="cd06960">
    <property type="entry name" value="NR_DBD_HNF4A"/>
    <property type="match status" value="1"/>
</dbReference>
<keyword evidence="3 11" id="KW-0479">Metal-binding</keyword>
<dbReference type="PRINTS" id="PR00047">
    <property type="entry name" value="STROIDFINGER"/>
</dbReference>
<dbReference type="GO" id="GO:0003700">
    <property type="term" value="F:DNA-binding transcription factor activity"/>
    <property type="evidence" value="ECO:0007669"/>
    <property type="project" value="InterPro"/>
</dbReference>
<keyword evidence="7 11" id="KW-0238">DNA-binding</keyword>
<evidence type="ECO:0000256" key="5">
    <source>
        <dbReference type="ARBA" id="ARBA00022833"/>
    </source>
</evidence>
<evidence type="ECO:0000256" key="9">
    <source>
        <dbReference type="ARBA" id="ARBA00023170"/>
    </source>
</evidence>
<dbReference type="PROSITE" id="PS51030">
    <property type="entry name" value="NUCLEAR_REC_DBD_2"/>
    <property type="match status" value="1"/>
</dbReference>